<name>A0ABR1PCS1_DIAER</name>
<dbReference type="Proteomes" id="UP001430848">
    <property type="component" value="Unassembled WGS sequence"/>
</dbReference>
<dbReference type="PANTHER" id="PTHR10366">
    <property type="entry name" value="NAD DEPENDENT EPIMERASE/DEHYDRATASE"/>
    <property type="match status" value="1"/>
</dbReference>
<dbReference type="InterPro" id="IPR001509">
    <property type="entry name" value="Epimerase_deHydtase"/>
</dbReference>
<sequence length="245" mass="26643">MTRVLLTGGSGFIATHILQILLQRGHSVVTTVRSTSKAEGIRKAHPGHGTDRLDFAIVPDVSQADAFDRAVVSDPPFEAVIHTASPFHFNVIDIKKDLLDPAIIGTTGILRAIKKNAPTVKRVVITSSFGSMMNISKRLWPEHTYSEEDWNPITMEEALQNPGLGYSASKTFAEKAAWDFVKQESPSFTLATILPPLVFGPAVQSLPDLDSLNTSNQFIRSFTLGAAKKEIPPTTVRLPQDSPSA</sequence>
<evidence type="ECO:0000313" key="4">
    <source>
        <dbReference type="EMBL" id="KAK7732616.1"/>
    </source>
</evidence>
<comment type="similarity">
    <text evidence="2">Belongs to the NAD(P)-dependent epimerase/dehydratase family. Dihydroflavonol-4-reductase subfamily.</text>
</comment>
<dbReference type="PANTHER" id="PTHR10366:SF564">
    <property type="entry name" value="STEROL-4-ALPHA-CARBOXYLATE 3-DEHYDROGENASE, DECARBOXYLATING"/>
    <property type="match status" value="1"/>
</dbReference>
<accession>A0ABR1PCS1</accession>
<dbReference type="EMBL" id="JAKNSF020000019">
    <property type="protein sequence ID" value="KAK7732616.1"/>
    <property type="molecule type" value="Genomic_DNA"/>
</dbReference>
<reference evidence="4 5" key="1">
    <citation type="submission" date="2024-02" db="EMBL/GenBank/DDBJ databases">
        <title>De novo assembly and annotation of 12 fungi associated with fruit tree decline syndrome in Ontario, Canada.</title>
        <authorList>
            <person name="Sulman M."/>
            <person name="Ellouze W."/>
            <person name="Ilyukhin E."/>
        </authorList>
    </citation>
    <scope>NUCLEOTIDE SEQUENCE [LARGE SCALE GENOMIC DNA]</scope>
    <source>
        <strain evidence="4 5">M169</strain>
    </source>
</reference>
<feature type="domain" description="NAD-dependent epimerase/dehydratase" evidence="3">
    <location>
        <begin position="4"/>
        <end position="224"/>
    </location>
</feature>
<keyword evidence="1" id="KW-0560">Oxidoreductase</keyword>
<gene>
    <name evidence="4" type="primary">GRP2</name>
    <name evidence="4" type="ORF">SLS63_004871</name>
</gene>
<keyword evidence="5" id="KW-1185">Reference proteome</keyword>
<protein>
    <submittedName>
        <fullName evidence="4">Glycine-rich RNA-binding protein 2, mitochondrial</fullName>
    </submittedName>
</protein>
<evidence type="ECO:0000313" key="5">
    <source>
        <dbReference type="Proteomes" id="UP001430848"/>
    </source>
</evidence>
<dbReference type="InterPro" id="IPR050425">
    <property type="entry name" value="NAD(P)_dehydrat-like"/>
</dbReference>
<dbReference type="Gene3D" id="3.40.50.720">
    <property type="entry name" value="NAD(P)-binding Rossmann-like Domain"/>
    <property type="match status" value="1"/>
</dbReference>
<evidence type="ECO:0000256" key="2">
    <source>
        <dbReference type="ARBA" id="ARBA00023445"/>
    </source>
</evidence>
<evidence type="ECO:0000259" key="3">
    <source>
        <dbReference type="Pfam" id="PF01370"/>
    </source>
</evidence>
<dbReference type="SUPFAM" id="SSF51735">
    <property type="entry name" value="NAD(P)-binding Rossmann-fold domains"/>
    <property type="match status" value="1"/>
</dbReference>
<organism evidence="4 5">
    <name type="scientific">Diaporthe eres</name>
    <name type="common">Phomopsis oblonga</name>
    <dbReference type="NCBI Taxonomy" id="83184"/>
    <lineage>
        <taxon>Eukaryota</taxon>
        <taxon>Fungi</taxon>
        <taxon>Dikarya</taxon>
        <taxon>Ascomycota</taxon>
        <taxon>Pezizomycotina</taxon>
        <taxon>Sordariomycetes</taxon>
        <taxon>Sordariomycetidae</taxon>
        <taxon>Diaporthales</taxon>
        <taxon>Diaporthaceae</taxon>
        <taxon>Diaporthe</taxon>
        <taxon>Diaporthe eres species complex</taxon>
    </lineage>
</organism>
<evidence type="ECO:0000256" key="1">
    <source>
        <dbReference type="ARBA" id="ARBA00023002"/>
    </source>
</evidence>
<comment type="caution">
    <text evidence="4">The sequence shown here is derived from an EMBL/GenBank/DDBJ whole genome shotgun (WGS) entry which is preliminary data.</text>
</comment>
<dbReference type="Pfam" id="PF01370">
    <property type="entry name" value="Epimerase"/>
    <property type="match status" value="1"/>
</dbReference>
<proteinExistence type="inferred from homology"/>
<dbReference type="InterPro" id="IPR036291">
    <property type="entry name" value="NAD(P)-bd_dom_sf"/>
</dbReference>